<proteinExistence type="predicted"/>
<protein>
    <submittedName>
        <fullName evidence="2">Uncharacterized protein</fullName>
    </submittedName>
</protein>
<dbReference type="EMBL" id="KI964627">
    <property type="protein sequence ID" value="EUC32687.1"/>
    <property type="molecule type" value="Genomic_DNA"/>
</dbReference>
<gene>
    <name evidence="2" type="ORF">COCCADRAFT_98088</name>
</gene>
<dbReference type="KEGG" id="bze:COCCADRAFT_98088"/>
<organism evidence="2 3">
    <name type="scientific">Cochliobolus carbonum (strain 26-R-13)</name>
    <name type="common">Maize leaf spot fungus</name>
    <name type="synonym">Bipolaris zeicola</name>
    <dbReference type="NCBI Taxonomy" id="930089"/>
    <lineage>
        <taxon>Eukaryota</taxon>
        <taxon>Fungi</taxon>
        <taxon>Dikarya</taxon>
        <taxon>Ascomycota</taxon>
        <taxon>Pezizomycotina</taxon>
        <taxon>Dothideomycetes</taxon>
        <taxon>Pleosporomycetidae</taxon>
        <taxon>Pleosporales</taxon>
        <taxon>Pleosporineae</taxon>
        <taxon>Pleosporaceae</taxon>
        <taxon>Bipolaris</taxon>
    </lineage>
</organism>
<feature type="compositionally biased region" description="Basic residues" evidence="1">
    <location>
        <begin position="40"/>
        <end position="50"/>
    </location>
</feature>
<feature type="region of interest" description="Disordered" evidence="1">
    <location>
        <begin position="36"/>
        <end position="61"/>
    </location>
</feature>
<dbReference type="Proteomes" id="UP000053841">
    <property type="component" value="Unassembled WGS sequence"/>
</dbReference>
<accession>W6XZ14</accession>
<name>W6XZ14_COCC2</name>
<reference evidence="2 3" key="1">
    <citation type="journal article" date="2013" name="PLoS Genet.">
        <title>Comparative genome structure, secondary metabolite, and effector coding capacity across Cochliobolus pathogens.</title>
        <authorList>
            <person name="Condon B.J."/>
            <person name="Leng Y."/>
            <person name="Wu D."/>
            <person name="Bushley K.E."/>
            <person name="Ohm R.A."/>
            <person name="Otillar R."/>
            <person name="Martin J."/>
            <person name="Schackwitz W."/>
            <person name="Grimwood J."/>
            <person name="MohdZainudin N."/>
            <person name="Xue C."/>
            <person name="Wang R."/>
            <person name="Manning V.A."/>
            <person name="Dhillon B."/>
            <person name="Tu Z.J."/>
            <person name="Steffenson B.J."/>
            <person name="Salamov A."/>
            <person name="Sun H."/>
            <person name="Lowry S."/>
            <person name="LaButti K."/>
            <person name="Han J."/>
            <person name="Copeland A."/>
            <person name="Lindquist E."/>
            <person name="Barry K."/>
            <person name="Schmutz J."/>
            <person name="Baker S.E."/>
            <person name="Ciuffetti L.M."/>
            <person name="Grigoriev I.V."/>
            <person name="Zhong S."/>
            <person name="Turgeon B.G."/>
        </authorList>
    </citation>
    <scope>NUCLEOTIDE SEQUENCE [LARGE SCALE GENOMIC DNA]</scope>
    <source>
        <strain evidence="2 3">26-R-13</strain>
    </source>
</reference>
<dbReference type="AlphaFoldDB" id="W6XZ14"/>
<dbReference type="RefSeq" id="XP_007713037.1">
    <property type="nucleotide sequence ID" value="XM_007714847.1"/>
</dbReference>
<evidence type="ECO:0000256" key="1">
    <source>
        <dbReference type="SAM" id="MobiDB-lite"/>
    </source>
</evidence>
<keyword evidence="3" id="KW-1185">Reference proteome</keyword>
<dbReference type="GeneID" id="19154502"/>
<evidence type="ECO:0000313" key="3">
    <source>
        <dbReference type="Proteomes" id="UP000053841"/>
    </source>
</evidence>
<sequence length="82" mass="9778">STRSRCQSEVRVQYQNLRIMCTTTRYYKTEYYEKGCEPRKQRRNNKRNPGSKRYSPPTGAYARGKSFSMETMVYSATLAWSW</sequence>
<feature type="non-terminal residue" evidence="2">
    <location>
        <position position="1"/>
    </location>
</feature>
<dbReference type="HOGENOM" id="CLU_2564566_0_0_1"/>
<evidence type="ECO:0000313" key="2">
    <source>
        <dbReference type="EMBL" id="EUC32687.1"/>
    </source>
</evidence>